<organism evidence="1 2">
    <name type="scientific">Leucobacter komagatae</name>
    <dbReference type="NCBI Taxonomy" id="55969"/>
    <lineage>
        <taxon>Bacteria</taxon>
        <taxon>Bacillati</taxon>
        <taxon>Actinomycetota</taxon>
        <taxon>Actinomycetes</taxon>
        <taxon>Micrococcales</taxon>
        <taxon>Microbacteriaceae</taxon>
        <taxon>Leucobacter</taxon>
    </lineage>
</organism>
<comment type="caution">
    <text evidence="1">The sequence shown here is derived from an EMBL/GenBank/DDBJ whole genome shotgun (WGS) entry which is preliminary data.</text>
</comment>
<dbReference type="AlphaFoldDB" id="A0A0D0IN72"/>
<accession>A0A0D0IN72</accession>
<dbReference type="EMBL" id="JXSQ01000005">
    <property type="protein sequence ID" value="KIP53004.1"/>
    <property type="molecule type" value="Genomic_DNA"/>
</dbReference>
<evidence type="ECO:0000313" key="1">
    <source>
        <dbReference type="EMBL" id="KIP53004.1"/>
    </source>
</evidence>
<keyword evidence="2" id="KW-1185">Reference proteome</keyword>
<reference evidence="1 2" key="1">
    <citation type="submission" date="2015-01" db="EMBL/GenBank/DDBJ databases">
        <title>Draft genome sequence of Leucobacter komagatae strain VKM ST2845.</title>
        <authorList>
            <person name="Karlyshev A.V."/>
            <person name="Kudryashova E.B."/>
        </authorList>
    </citation>
    <scope>NUCLEOTIDE SEQUENCE [LARGE SCALE GENOMIC DNA]</scope>
    <source>
        <strain evidence="1 2">VKM ST2845</strain>
    </source>
</reference>
<proteinExistence type="predicted"/>
<dbReference type="Proteomes" id="UP000032120">
    <property type="component" value="Unassembled WGS sequence"/>
</dbReference>
<protein>
    <submittedName>
        <fullName evidence="1">Uncharacterized protein</fullName>
    </submittedName>
</protein>
<gene>
    <name evidence="1" type="ORF">SD72_05790</name>
</gene>
<evidence type="ECO:0000313" key="2">
    <source>
        <dbReference type="Proteomes" id="UP000032120"/>
    </source>
</evidence>
<sequence length="158" mass="17647">MTLHPYATEDHVLIQDLMMTKVVFLLASEAEPQEWHHEINEMQRTSGETWGRQNASLFDYTVGRFIVAAYRDTGQYTLAAESPTEVLPSYLISIQNGTHMDAMALRETLNDSGAENASSLLPSTTQLLSILLPLSKQVRLKNVILALPLEYEPSSHSS</sequence>
<name>A0A0D0IN72_9MICO</name>